<dbReference type="OrthoDB" id="6105062at2"/>
<proteinExistence type="predicted"/>
<dbReference type="SMART" id="SM00530">
    <property type="entry name" value="HTH_XRE"/>
    <property type="match status" value="1"/>
</dbReference>
<dbReference type="InterPro" id="IPR001387">
    <property type="entry name" value="Cro/C1-type_HTH"/>
</dbReference>
<dbReference type="Proteomes" id="UP000295496">
    <property type="component" value="Unassembled WGS sequence"/>
</dbReference>
<gene>
    <name evidence="2" type="ORF">EV692_2437</name>
</gene>
<dbReference type="InterPro" id="IPR010982">
    <property type="entry name" value="Lambda_DNA-bd_dom_sf"/>
</dbReference>
<accession>A0A4R1KJY4</accession>
<dbReference type="SUPFAM" id="SSF47413">
    <property type="entry name" value="lambda repressor-like DNA-binding domains"/>
    <property type="match status" value="1"/>
</dbReference>
<dbReference type="Gene3D" id="1.10.260.40">
    <property type="entry name" value="lambda repressor-like DNA-binding domains"/>
    <property type="match status" value="1"/>
</dbReference>
<name>A0A4R1KJY4_9PAST</name>
<organism evidence="2 3">
    <name type="scientific">Lonepinella koalarum</name>
    <dbReference type="NCBI Taxonomy" id="53417"/>
    <lineage>
        <taxon>Bacteria</taxon>
        <taxon>Pseudomonadati</taxon>
        <taxon>Pseudomonadota</taxon>
        <taxon>Gammaproteobacteria</taxon>
        <taxon>Pasteurellales</taxon>
        <taxon>Pasteurellaceae</taxon>
        <taxon>Lonepinella</taxon>
    </lineage>
</organism>
<dbReference type="Pfam" id="PF01381">
    <property type="entry name" value="HTH_3"/>
    <property type="match status" value="1"/>
</dbReference>
<comment type="caution">
    <text evidence="2">The sequence shown here is derived from an EMBL/GenBank/DDBJ whole genome shotgun (WGS) entry which is preliminary data.</text>
</comment>
<dbReference type="CDD" id="cd00093">
    <property type="entry name" value="HTH_XRE"/>
    <property type="match status" value="1"/>
</dbReference>
<dbReference type="PROSITE" id="PS50943">
    <property type="entry name" value="HTH_CROC1"/>
    <property type="match status" value="1"/>
</dbReference>
<evidence type="ECO:0000313" key="3">
    <source>
        <dbReference type="Proteomes" id="UP000295496"/>
    </source>
</evidence>
<protein>
    <submittedName>
        <fullName evidence="2">Helix-turn-helix protein</fullName>
    </submittedName>
</protein>
<keyword evidence="3" id="KW-1185">Reference proteome</keyword>
<sequence>MSIVDRLKSVMENQGLSIKNLANQLDIPYRTLQNYLLNERTPSIDVLVKVSQQLNVDLNWLVLGQENENSPTNKDTLTKEELDLITHYRSMDKNIQNAFLMLFEKTSKN</sequence>
<dbReference type="RefSeq" id="WP_132302987.1">
    <property type="nucleotide sequence ID" value="NZ_CP170642.1"/>
</dbReference>
<feature type="domain" description="HTH cro/C1-type" evidence="1">
    <location>
        <begin position="7"/>
        <end position="61"/>
    </location>
</feature>
<reference evidence="2 3" key="1">
    <citation type="submission" date="2019-03" db="EMBL/GenBank/DDBJ databases">
        <title>Genomic Encyclopedia of Type Strains, Phase IV (KMG-IV): sequencing the most valuable type-strain genomes for metagenomic binning, comparative biology and taxonomic classification.</title>
        <authorList>
            <person name="Goeker M."/>
        </authorList>
    </citation>
    <scope>NUCLEOTIDE SEQUENCE [LARGE SCALE GENOMIC DNA]</scope>
    <source>
        <strain evidence="2 3">DSM 10053</strain>
    </source>
</reference>
<dbReference type="GO" id="GO:0003677">
    <property type="term" value="F:DNA binding"/>
    <property type="evidence" value="ECO:0007669"/>
    <property type="project" value="InterPro"/>
</dbReference>
<evidence type="ECO:0000259" key="1">
    <source>
        <dbReference type="PROSITE" id="PS50943"/>
    </source>
</evidence>
<evidence type="ECO:0000313" key="2">
    <source>
        <dbReference type="EMBL" id="TCK64747.1"/>
    </source>
</evidence>
<dbReference type="EMBL" id="SMGJ01000013">
    <property type="protein sequence ID" value="TCK64747.1"/>
    <property type="molecule type" value="Genomic_DNA"/>
</dbReference>
<dbReference type="AlphaFoldDB" id="A0A4R1KJY4"/>